<comment type="caution">
    <text evidence="1">The sequence shown here is derived from an EMBL/GenBank/DDBJ whole genome shotgun (WGS) entry which is preliminary data.</text>
</comment>
<accession>A0AAV4N212</accession>
<keyword evidence="2" id="KW-1185">Reference proteome</keyword>
<dbReference type="AlphaFoldDB" id="A0AAV4N212"/>
<sequence length="73" mass="8403">MFLFFFPSLFVRHTEVENPIRSLKGFSLIKVGIVTESDHCRDFCVCSSTVQVYSEDGNGFGFTTFFFLRDFKG</sequence>
<dbReference type="EMBL" id="BPLR01020400">
    <property type="protein sequence ID" value="GIX78300.1"/>
    <property type="molecule type" value="Genomic_DNA"/>
</dbReference>
<proteinExistence type="predicted"/>
<protein>
    <submittedName>
        <fullName evidence="1">Uncharacterized protein</fullName>
    </submittedName>
</protein>
<reference evidence="1 2" key="1">
    <citation type="submission" date="2021-06" db="EMBL/GenBank/DDBJ databases">
        <title>Caerostris extrusa draft genome.</title>
        <authorList>
            <person name="Kono N."/>
            <person name="Arakawa K."/>
        </authorList>
    </citation>
    <scope>NUCLEOTIDE SEQUENCE [LARGE SCALE GENOMIC DNA]</scope>
</reference>
<gene>
    <name evidence="1" type="ORF">CEXT_33851</name>
</gene>
<organism evidence="1 2">
    <name type="scientific">Caerostris extrusa</name>
    <name type="common">Bark spider</name>
    <name type="synonym">Caerostris bankana</name>
    <dbReference type="NCBI Taxonomy" id="172846"/>
    <lineage>
        <taxon>Eukaryota</taxon>
        <taxon>Metazoa</taxon>
        <taxon>Ecdysozoa</taxon>
        <taxon>Arthropoda</taxon>
        <taxon>Chelicerata</taxon>
        <taxon>Arachnida</taxon>
        <taxon>Araneae</taxon>
        <taxon>Araneomorphae</taxon>
        <taxon>Entelegynae</taxon>
        <taxon>Araneoidea</taxon>
        <taxon>Araneidae</taxon>
        <taxon>Caerostris</taxon>
    </lineage>
</organism>
<dbReference type="Proteomes" id="UP001054945">
    <property type="component" value="Unassembled WGS sequence"/>
</dbReference>
<name>A0AAV4N212_CAEEX</name>
<evidence type="ECO:0000313" key="1">
    <source>
        <dbReference type="EMBL" id="GIX78300.1"/>
    </source>
</evidence>
<evidence type="ECO:0000313" key="2">
    <source>
        <dbReference type="Proteomes" id="UP001054945"/>
    </source>
</evidence>